<sequence>MTTDDAQVFHPGRIGPRSGIHRCDGDDDDHAYESTDVAGHRFPPLPRGCRGEGRVLVRAARRHWDAGAARPRVRRGTTG</sequence>
<dbReference type="EMBL" id="FOWE01000001">
    <property type="protein sequence ID" value="SFN82496.1"/>
    <property type="molecule type" value="Genomic_DNA"/>
</dbReference>
<keyword evidence="3" id="KW-1185">Reference proteome</keyword>
<evidence type="ECO:0000313" key="3">
    <source>
        <dbReference type="Proteomes" id="UP000183642"/>
    </source>
</evidence>
<dbReference type="AlphaFoldDB" id="A0A1I5C6N4"/>
<proteinExistence type="predicted"/>
<gene>
    <name evidence="2" type="ORF">SAMN05660359_00121</name>
</gene>
<evidence type="ECO:0000256" key="1">
    <source>
        <dbReference type="SAM" id="MobiDB-lite"/>
    </source>
</evidence>
<accession>A0A1I5C6N4</accession>
<dbReference type="Proteomes" id="UP000183642">
    <property type="component" value="Unassembled WGS sequence"/>
</dbReference>
<name>A0A1I5C6N4_9ACTN</name>
<dbReference type="OrthoDB" id="4303490at2"/>
<dbReference type="RefSeq" id="WP_075011593.1">
    <property type="nucleotide sequence ID" value="NZ_FOWE01000001.1"/>
</dbReference>
<protein>
    <submittedName>
        <fullName evidence="2">Uncharacterized protein</fullName>
    </submittedName>
</protein>
<organism evidence="2 3">
    <name type="scientific">Geodermatophilus obscurus</name>
    <dbReference type="NCBI Taxonomy" id="1861"/>
    <lineage>
        <taxon>Bacteria</taxon>
        <taxon>Bacillati</taxon>
        <taxon>Actinomycetota</taxon>
        <taxon>Actinomycetes</taxon>
        <taxon>Geodermatophilales</taxon>
        <taxon>Geodermatophilaceae</taxon>
        <taxon>Geodermatophilus</taxon>
    </lineage>
</organism>
<feature type="region of interest" description="Disordered" evidence="1">
    <location>
        <begin position="1"/>
        <end position="27"/>
    </location>
</feature>
<evidence type="ECO:0000313" key="2">
    <source>
        <dbReference type="EMBL" id="SFN82496.1"/>
    </source>
</evidence>
<reference evidence="3" key="1">
    <citation type="submission" date="2016-10" db="EMBL/GenBank/DDBJ databases">
        <authorList>
            <person name="Varghese N."/>
            <person name="Submissions S."/>
        </authorList>
    </citation>
    <scope>NUCLEOTIDE SEQUENCE [LARGE SCALE GENOMIC DNA]</scope>
    <source>
        <strain evidence="3">DSM 43161</strain>
    </source>
</reference>